<dbReference type="NCBIfam" id="NF033788">
    <property type="entry name" value="HTH_metalloreg"/>
    <property type="match status" value="1"/>
</dbReference>
<dbReference type="Gene3D" id="1.10.10.10">
    <property type="entry name" value="Winged helix-like DNA-binding domain superfamily/Winged helix DNA-binding domain"/>
    <property type="match status" value="1"/>
</dbReference>
<dbReference type="Proteomes" id="UP000197090">
    <property type="component" value="Unassembled WGS sequence"/>
</dbReference>
<dbReference type="PROSITE" id="PS50987">
    <property type="entry name" value="HTH_ARSR_2"/>
    <property type="match status" value="1"/>
</dbReference>
<dbReference type="AlphaFoldDB" id="A0A246IEL8"/>
<dbReference type="PANTHER" id="PTHR43132:SF2">
    <property type="entry name" value="ARSENICAL RESISTANCE OPERON REPRESSOR ARSR-RELATED"/>
    <property type="match status" value="1"/>
</dbReference>
<evidence type="ECO:0000313" key="6">
    <source>
        <dbReference type="Proteomes" id="UP000197090"/>
    </source>
</evidence>
<dbReference type="InterPro" id="IPR001845">
    <property type="entry name" value="HTH_ArsR_DNA-bd_dom"/>
</dbReference>
<keyword evidence="1" id="KW-0805">Transcription regulation</keyword>
<gene>
    <name evidence="5" type="ORF">CEE63_03225</name>
</gene>
<dbReference type="PRINTS" id="PR00778">
    <property type="entry name" value="HTHARSR"/>
</dbReference>
<protein>
    <submittedName>
        <fullName evidence="5">Transcriptional regulator</fullName>
    </submittedName>
</protein>
<evidence type="ECO:0000313" key="5">
    <source>
        <dbReference type="EMBL" id="OWQ78035.1"/>
    </source>
</evidence>
<dbReference type="InterPro" id="IPR011991">
    <property type="entry name" value="ArsR-like_HTH"/>
</dbReference>
<dbReference type="Pfam" id="PF01022">
    <property type="entry name" value="HTH_5"/>
    <property type="match status" value="1"/>
</dbReference>
<dbReference type="InterPro" id="IPR036388">
    <property type="entry name" value="WH-like_DNA-bd_sf"/>
</dbReference>
<dbReference type="GO" id="GO:0003677">
    <property type="term" value="F:DNA binding"/>
    <property type="evidence" value="ECO:0007669"/>
    <property type="project" value="UniProtKB-KW"/>
</dbReference>
<dbReference type="RefSeq" id="WP_088496376.1">
    <property type="nucleotide sequence ID" value="NZ_NIVX01000026.1"/>
</dbReference>
<proteinExistence type="predicted"/>
<organism evidence="5 6">
    <name type="scientific">Stenotrophomonas maltophilia</name>
    <name type="common">Pseudomonas maltophilia</name>
    <name type="synonym">Xanthomonas maltophilia</name>
    <dbReference type="NCBI Taxonomy" id="40324"/>
    <lineage>
        <taxon>Bacteria</taxon>
        <taxon>Pseudomonadati</taxon>
        <taxon>Pseudomonadota</taxon>
        <taxon>Gammaproteobacteria</taxon>
        <taxon>Lysobacterales</taxon>
        <taxon>Lysobacteraceae</taxon>
        <taxon>Stenotrophomonas</taxon>
        <taxon>Stenotrophomonas maltophilia group</taxon>
    </lineage>
</organism>
<dbReference type="InterPro" id="IPR036390">
    <property type="entry name" value="WH_DNA-bd_sf"/>
</dbReference>
<keyword evidence="3" id="KW-0804">Transcription</keyword>
<feature type="domain" description="HTH arsR-type" evidence="4">
    <location>
        <begin position="1"/>
        <end position="94"/>
    </location>
</feature>
<dbReference type="InterPro" id="IPR051011">
    <property type="entry name" value="Metal_resp_trans_reg"/>
</dbReference>
<keyword evidence="2" id="KW-0238">DNA-binding</keyword>
<dbReference type="EMBL" id="NIVX01000026">
    <property type="protein sequence ID" value="OWQ78035.1"/>
    <property type="molecule type" value="Genomic_DNA"/>
</dbReference>
<name>A0A246IEL8_STEMA</name>
<dbReference type="GO" id="GO:0003700">
    <property type="term" value="F:DNA-binding transcription factor activity"/>
    <property type="evidence" value="ECO:0007669"/>
    <property type="project" value="InterPro"/>
</dbReference>
<accession>A0A246IEL8</accession>
<evidence type="ECO:0000256" key="1">
    <source>
        <dbReference type="ARBA" id="ARBA00023015"/>
    </source>
</evidence>
<reference evidence="5 6" key="1">
    <citation type="submission" date="2017-06" db="EMBL/GenBank/DDBJ databases">
        <authorList>
            <person name="Kim H.J."/>
            <person name="Triplett B.A."/>
        </authorList>
    </citation>
    <scope>NUCLEOTIDE SEQUENCE [LARGE SCALE GENOMIC DNA]</scope>
    <source>
        <strain evidence="5 6">594</strain>
    </source>
</reference>
<comment type="caution">
    <text evidence="5">The sequence shown here is derived from an EMBL/GenBank/DDBJ whole genome shotgun (WGS) entry which is preliminary data.</text>
</comment>
<evidence type="ECO:0000256" key="3">
    <source>
        <dbReference type="ARBA" id="ARBA00023163"/>
    </source>
</evidence>
<sequence length="96" mass="10723">MRERLPEVAELLRFIATPQRLLILCQLSQGELTVGALETATGIKQPALSQQLGELRQRALVTTRRESRSIHYSISDGRIEQLLSAMHGIFCTPHGD</sequence>
<dbReference type="SUPFAM" id="SSF46785">
    <property type="entry name" value="Winged helix' DNA-binding domain"/>
    <property type="match status" value="1"/>
</dbReference>
<evidence type="ECO:0000259" key="4">
    <source>
        <dbReference type="PROSITE" id="PS50987"/>
    </source>
</evidence>
<dbReference type="PANTHER" id="PTHR43132">
    <property type="entry name" value="ARSENICAL RESISTANCE OPERON REPRESSOR ARSR-RELATED"/>
    <property type="match status" value="1"/>
</dbReference>
<dbReference type="SMART" id="SM00418">
    <property type="entry name" value="HTH_ARSR"/>
    <property type="match status" value="1"/>
</dbReference>
<evidence type="ECO:0000256" key="2">
    <source>
        <dbReference type="ARBA" id="ARBA00023125"/>
    </source>
</evidence>
<dbReference type="CDD" id="cd00090">
    <property type="entry name" value="HTH_ARSR"/>
    <property type="match status" value="1"/>
</dbReference>